<dbReference type="Proteomes" id="UP001589627">
    <property type="component" value="Unassembled WGS sequence"/>
</dbReference>
<evidence type="ECO:0000313" key="3">
    <source>
        <dbReference type="Proteomes" id="UP001589627"/>
    </source>
</evidence>
<comment type="caution">
    <text evidence="2">The sequence shown here is derived from an EMBL/GenBank/DDBJ whole genome shotgun (WGS) entry which is preliminary data.</text>
</comment>
<dbReference type="RefSeq" id="WP_378205543.1">
    <property type="nucleotide sequence ID" value="NZ_JBHLZP010000169.1"/>
</dbReference>
<accession>A0ABV5YLT0</accession>
<gene>
    <name evidence="2" type="ORF">ACFFNX_22515</name>
</gene>
<sequence length="106" mass="11909">MSIKTLFDFRFTADLDGYHVGLLREATGMRIGDTDDLSKDTPGKGQIAPGVNIHLWRPGSEPDDWQLDATTREDDYDTAAVSACRERLLKLLPRIAQTWEEKTSAE</sequence>
<feature type="compositionally biased region" description="Basic and acidic residues" evidence="1">
    <location>
        <begin position="32"/>
        <end position="42"/>
    </location>
</feature>
<organism evidence="2 3">
    <name type="scientific">Actinoallomurus acaciae</name>
    <dbReference type="NCBI Taxonomy" id="502577"/>
    <lineage>
        <taxon>Bacteria</taxon>
        <taxon>Bacillati</taxon>
        <taxon>Actinomycetota</taxon>
        <taxon>Actinomycetes</taxon>
        <taxon>Streptosporangiales</taxon>
        <taxon>Thermomonosporaceae</taxon>
        <taxon>Actinoallomurus</taxon>
    </lineage>
</organism>
<name>A0ABV5YLT0_9ACTN</name>
<keyword evidence="3" id="KW-1185">Reference proteome</keyword>
<evidence type="ECO:0000256" key="1">
    <source>
        <dbReference type="SAM" id="MobiDB-lite"/>
    </source>
</evidence>
<dbReference type="EMBL" id="JBHLZP010000169">
    <property type="protein sequence ID" value="MFB9834962.1"/>
    <property type="molecule type" value="Genomic_DNA"/>
</dbReference>
<reference evidence="2 3" key="1">
    <citation type="submission" date="2024-09" db="EMBL/GenBank/DDBJ databases">
        <authorList>
            <person name="Sun Q."/>
            <person name="Mori K."/>
        </authorList>
    </citation>
    <scope>NUCLEOTIDE SEQUENCE [LARGE SCALE GENOMIC DNA]</scope>
    <source>
        <strain evidence="2 3">TBRC 0563</strain>
    </source>
</reference>
<protein>
    <submittedName>
        <fullName evidence="2">Uncharacterized protein</fullName>
    </submittedName>
</protein>
<feature type="region of interest" description="Disordered" evidence="1">
    <location>
        <begin position="32"/>
        <end position="67"/>
    </location>
</feature>
<proteinExistence type="predicted"/>
<evidence type="ECO:0000313" key="2">
    <source>
        <dbReference type="EMBL" id="MFB9834962.1"/>
    </source>
</evidence>